<reference evidence="2 3" key="1">
    <citation type="journal article" date="2016" name="Nat. Commun.">
        <title>Thousands of microbial genomes shed light on interconnected biogeochemical processes in an aquifer system.</title>
        <authorList>
            <person name="Anantharaman K."/>
            <person name="Brown C.T."/>
            <person name="Hug L.A."/>
            <person name="Sharon I."/>
            <person name="Castelle C.J."/>
            <person name="Probst A.J."/>
            <person name="Thomas B.C."/>
            <person name="Singh A."/>
            <person name="Wilkins M.J."/>
            <person name="Karaoz U."/>
            <person name="Brodie E.L."/>
            <person name="Williams K.H."/>
            <person name="Hubbard S.S."/>
            <person name="Banfield J.F."/>
        </authorList>
    </citation>
    <scope>NUCLEOTIDE SEQUENCE [LARGE SCALE GENOMIC DNA]</scope>
</reference>
<evidence type="ECO:0000256" key="1">
    <source>
        <dbReference type="SAM" id="Phobius"/>
    </source>
</evidence>
<keyword evidence="1" id="KW-0812">Transmembrane</keyword>
<evidence type="ECO:0000313" key="2">
    <source>
        <dbReference type="EMBL" id="OGM04402.1"/>
    </source>
</evidence>
<dbReference type="AlphaFoldDB" id="A0A1F7WNJ6"/>
<name>A0A1F7WNJ6_9BACT</name>
<keyword evidence="1" id="KW-1133">Transmembrane helix</keyword>
<evidence type="ECO:0000313" key="3">
    <source>
        <dbReference type="Proteomes" id="UP000177091"/>
    </source>
</evidence>
<evidence type="ECO:0008006" key="4">
    <source>
        <dbReference type="Google" id="ProtNLM"/>
    </source>
</evidence>
<feature type="transmembrane region" description="Helical" evidence="1">
    <location>
        <begin position="6"/>
        <end position="27"/>
    </location>
</feature>
<dbReference type="EMBL" id="MGFK01000014">
    <property type="protein sequence ID" value="OGM04402.1"/>
    <property type="molecule type" value="Genomic_DNA"/>
</dbReference>
<gene>
    <name evidence="2" type="ORF">A2112_01340</name>
</gene>
<comment type="caution">
    <text evidence="2">The sequence shown here is derived from an EMBL/GenBank/DDBJ whole genome shotgun (WGS) entry which is preliminary data.</text>
</comment>
<sequence length="450" mass="49394">MKGVITPALLVITGSFLIVIFGMLLAISLQLDFSHRQVASEESLHIAESGVNYYKWHLAHDPDDFTSDVGIHDYLDPQGASVGKYNVEVTQPLTGSSIVEIKSTGWNNDYENVKRSIIAQYGQPSLAQYSFLSNASSWYGSGITVNGRVHSNNGIRMDGFNTSLVTSARDTYTCGSETGCNPAQTKPGVWGAGAGGAQGLWQFPVPAIDFTSLSFDFDQMRTDAQANGVYLAPSGTQGYHLLFASDGTVTVNSVTGTNYYYGYASEDGCQRRYERITSETFIATYNVTNEPIIFAEDNLWVEGTVRGKVTVVGARFPIGTYNTNIWIPNNLVYAAYDHTNSLGLIAQHDIYYTRDIPTNFRIDGALMAQTGHIIRHGYFSWCGGTTGAVKNSLTILGAIISFNKSYWNFGSGPTSGFVTRTVSYDTDLTYTPPPFFPTSGEYEFISWREE</sequence>
<accession>A0A1F7WNJ6</accession>
<dbReference type="Proteomes" id="UP000177091">
    <property type="component" value="Unassembled WGS sequence"/>
</dbReference>
<organism evidence="2 3">
    <name type="scientific">Candidatus Woesebacteria bacterium GWA1_42_12</name>
    <dbReference type="NCBI Taxonomy" id="1802472"/>
    <lineage>
        <taxon>Bacteria</taxon>
        <taxon>Candidatus Woeseibacteriota</taxon>
    </lineage>
</organism>
<proteinExistence type="predicted"/>
<protein>
    <recommendedName>
        <fullName evidence="4">DUF4900 domain-containing protein</fullName>
    </recommendedName>
</protein>
<keyword evidence="1" id="KW-0472">Membrane</keyword>